<dbReference type="GeneID" id="83201748"/>
<keyword evidence="1" id="KW-1133">Transmembrane helix</keyword>
<organism evidence="2 3">
    <name type="scientific">Penicillium chermesinum</name>
    <dbReference type="NCBI Taxonomy" id="63820"/>
    <lineage>
        <taxon>Eukaryota</taxon>
        <taxon>Fungi</taxon>
        <taxon>Dikarya</taxon>
        <taxon>Ascomycota</taxon>
        <taxon>Pezizomycotina</taxon>
        <taxon>Eurotiomycetes</taxon>
        <taxon>Eurotiomycetidae</taxon>
        <taxon>Eurotiales</taxon>
        <taxon>Aspergillaceae</taxon>
        <taxon>Penicillium</taxon>
    </lineage>
</organism>
<dbReference type="AlphaFoldDB" id="A0A9W9TMX9"/>
<name>A0A9W9TMX9_9EURO</name>
<reference evidence="2" key="2">
    <citation type="journal article" date="2023" name="IMA Fungus">
        <title>Comparative genomic study of the Penicillium genus elucidates a diverse pangenome and 15 lateral gene transfer events.</title>
        <authorList>
            <person name="Petersen C."/>
            <person name="Sorensen T."/>
            <person name="Nielsen M.R."/>
            <person name="Sondergaard T.E."/>
            <person name="Sorensen J.L."/>
            <person name="Fitzpatrick D.A."/>
            <person name="Frisvad J.C."/>
            <person name="Nielsen K.L."/>
        </authorList>
    </citation>
    <scope>NUCLEOTIDE SEQUENCE</scope>
    <source>
        <strain evidence="2">IBT 19713</strain>
    </source>
</reference>
<keyword evidence="1" id="KW-0812">Transmembrane</keyword>
<sequence length="302" mass="33849">MAPVITSSIIDLVSAELRGLDSLPVVQVAIRYPGLSIILFSLFALKFSSILFSRSTSESPEMANQGRPAAAFPRHAPTPLNGIQRRSSWFAWGQSERYGTGRRGRQSQLLRSARVLWHLVFKAQNAAMAWRAIEKVRRVVLEVRAKLLGLGGLVFIPLFARIARFVEAIYNAQLGPFQVSSVLGFLGFILVILISIDVVDMAMGTTDFSDFILDGVDRGVELVFGVIFGSAEWIILFLADRWAFVKRRFGRYFGFLGSPRFTRYGLLVILGTYFFSWVMESSERVRTTDGPTVNKAYAEKFK</sequence>
<feature type="transmembrane region" description="Helical" evidence="1">
    <location>
        <begin position="175"/>
        <end position="199"/>
    </location>
</feature>
<proteinExistence type="predicted"/>
<feature type="transmembrane region" description="Helical" evidence="1">
    <location>
        <begin position="30"/>
        <end position="52"/>
    </location>
</feature>
<dbReference type="RefSeq" id="XP_058330185.1">
    <property type="nucleotide sequence ID" value="XM_058474445.1"/>
</dbReference>
<evidence type="ECO:0000313" key="2">
    <source>
        <dbReference type="EMBL" id="KAJ5232192.1"/>
    </source>
</evidence>
<feature type="transmembrane region" description="Helical" evidence="1">
    <location>
        <begin position="219"/>
        <end position="240"/>
    </location>
</feature>
<feature type="transmembrane region" description="Helical" evidence="1">
    <location>
        <begin position="145"/>
        <end position="163"/>
    </location>
</feature>
<accession>A0A9W9TMX9</accession>
<evidence type="ECO:0000313" key="3">
    <source>
        <dbReference type="Proteomes" id="UP001150941"/>
    </source>
</evidence>
<keyword evidence="1" id="KW-0472">Membrane</keyword>
<dbReference type="EMBL" id="JAPQKS010000004">
    <property type="protein sequence ID" value="KAJ5232192.1"/>
    <property type="molecule type" value="Genomic_DNA"/>
</dbReference>
<feature type="transmembrane region" description="Helical" evidence="1">
    <location>
        <begin position="261"/>
        <end position="279"/>
    </location>
</feature>
<protein>
    <submittedName>
        <fullName evidence="2">Uncharacterized protein</fullName>
    </submittedName>
</protein>
<gene>
    <name evidence="2" type="ORF">N7468_005148</name>
</gene>
<evidence type="ECO:0000256" key="1">
    <source>
        <dbReference type="SAM" id="Phobius"/>
    </source>
</evidence>
<keyword evidence="3" id="KW-1185">Reference proteome</keyword>
<dbReference type="Proteomes" id="UP001150941">
    <property type="component" value="Unassembled WGS sequence"/>
</dbReference>
<comment type="caution">
    <text evidence="2">The sequence shown here is derived from an EMBL/GenBank/DDBJ whole genome shotgun (WGS) entry which is preliminary data.</text>
</comment>
<reference evidence="2" key="1">
    <citation type="submission" date="2022-11" db="EMBL/GenBank/DDBJ databases">
        <authorList>
            <person name="Petersen C."/>
        </authorList>
    </citation>
    <scope>NUCLEOTIDE SEQUENCE</scope>
    <source>
        <strain evidence="2">IBT 19713</strain>
    </source>
</reference>